<dbReference type="PROSITE" id="PS50011">
    <property type="entry name" value="PROTEIN_KINASE_DOM"/>
    <property type="match status" value="1"/>
</dbReference>
<evidence type="ECO:0000256" key="4">
    <source>
        <dbReference type="ARBA" id="ARBA00022777"/>
    </source>
</evidence>
<dbReference type="SMART" id="SM00220">
    <property type="entry name" value="S_TKc"/>
    <property type="match status" value="1"/>
</dbReference>
<gene>
    <name evidence="8" type="ORF">HG543_16155</name>
</gene>
<evidence type="ECO:0000256" key="5">
    <source>
        <dbReference type="ARBA" id="ARBA00022840"/>
    </source>
</evidence>
<organism evidence="8 9">
    <name type="scientific">Pyxidicoccus fallax</name>
    <dbReference type="NCBI Taxonomy" id="394095"/>
    <lineage>
        <taxon>Bacteria</taxon>
        <taxon>Pseudomonadati</taxon>
        <taxon>Myxococcota</taxon>
        <taxon>Myxococcia</taxon>
        <taxon>Myxococcales</taxon>
        <taxon>Cystobacterineae</taxon>
        <taxon>Myxococcaceae</taxon>
        <taxon>Pyxidicoccus</taxon>
    </lineage>
</organism>
<protein>
    <recommendedName>
        <fullName evidence="1">non-specific serine/threonine protein kinase</fullName>
        <ecNumber evidence="1">2.7.11.1</ecNumber>
    </recommendedName>
</protein>
<dbReference type="PANTHER" id="PTHR43671">
    <property type="entry name" value="SERINE/THREONINE-PROTEIN KINASE NEK"/>
    <property type="match status" value="1"/>
</dbReference>
<sequence length="616" mass="67549">MVTHPLALQPGMSVGPWRILAQLGSGSFGIVFQVEHEGRLHALKFALRSPGSEDLDHTDARSMKELACLLQAAHPNVVRVWAHGRWPDARTGHHYVVMDFVEGTTLADWVKQARPSARRVARLFSRLARTLGELHARDVFHRDLKPSNILVRAVDEEPILVDFGSADHAEAPPLTESALPPGTPHYRTPEALRFHREHHARPDARYPFRATDDLYALGVTLYEVLAGVPAFSPSLPRELLVEHIEERLPPLPSSLNPRIPAPLEAIVLRLLQKRARDRFPHGEALHSAFEDALRAADPEWDVPLFSPEPTKEPASSTRRTPSDISSRALHVGPLAPPASAQARRPAPASHLSASPASSPPRSRRLASWHLLGAAVLLGLLAVLSPYEALQARATPPPAIASLQVKGVTEAQPPIPTSGMEGEALEEETVMNPMTPGTPKWKRSLPTCLAGLAAATSLHCASTPPPYATPMAEQPRRDQPCSPVALSSMKTALREYGEPAELPLVGTVQLDYLQDFVHGDSLEGGLRTGVITSITRDDRAFPSNTLLHGWVWVDGDEAEIQWHEASIPGRGDIPGSRISICARVGNLKRRKVLHSEESTPKKPVWVRTDHYVLVERW</sequence>
<evidence type="ECO:0000313" key="9">
    <source>
        <dbReference type="Proteomes" id="UP000518300"/>
    </source>
</evidence>
<dbReference type="Proteomes" id="UP000518300">
    <property type="component" value="Unassembled WGS sequence"/>
</dbReference>
<keyword evidence="5" id="KW-0067">ATP-binding</keyword>
<dbReference type="EMBL" id="JABBJJ010000065">
    <property type="protein sequence ID" value="NMO16375.1"/>
    <property type="molecule type" value="Genomic_DNA"/>
</dbReference>
<dbReference type="GO" id="GO:0004674">
    <property type="term" value="F:protein serine/threonine kinase activity"/>
    <property type="evidence" value="ECO:0007669"/>
    <property type="project" value="UniProtKB-EC"/>
</dbReference>
<dbReference type="Pfam" id="PF00069">
    <property type="entry name" value="Pkinase"/>
    <property type="match status" value="1"/>
</dbReference>
<dbReference type="PANTHER" id="PTHR43671:SF13">
    <property type="entry name" value="SERINE_THREONINE-PROTEIN KINASE NEK2"/>
    <property type="match status" value="1"/>
</dbReference>
<keyword evidence="9" id="KW-1185">Reference proteome</keyword>
<feature type="compositionally biased region" description="Polar residues" evidence="6">
    <location>
        <begin position="313"/>
        <end position="325"/>
    </location>
</feature>
<feature type="compositionally biased region" description="Low complexity" evidence="6">
    <location>
        <begin position="337"/>
        <end position="360"/>
    </location>
</feature>
<evidence type="ECO:0000256" key="2">
    <source>
        <dbReference type="ARBA" id="ARBA00022679"/>
    </source>
</evidence>
<evidence type="ECO:0000256" key="1">
    <source>
        <dbReference type="ARBA" id="ARBA00012513"/>
    </source>
</evidence>
<dbReference type="SUPFAM" id="SSF56112">
    <property type="entry name" value="Protein kinase-like (PK-like)"/>
    <property type="match status" value="1"/>
</dbReference>
<dbReference type="Gene3D" id="1.10.510.10">
    <property type="entry name" value="Transferase(Phosphotransferase) domain 1"/>
    <property type="match status" value="1"/>
</dbReference>
<comment type="caution">
    <text evidence="8">The sequence shown here is derived from an EMBL/GenBank/DDBJ whole genome shotgun (WGS) entry which is preliminary data.</text>
</comment>
<evidence type="ECO:0000313" key="8">
    <source>
        <dbReference type="EMBL" id="NMO16375.1"/>
    </source>
</evidence>
<dbReference type="InterPro" id="IPR011009">
    <property type="entry name" value="Kinase-like_dom_sf"/>
</dbReference>
<dbReference type="AlphaFoldDB" id="A0A848LGG5"/>
<keyword evidence="4 8" id="KW-0418">Kinase</keyword>
<dbReference type="CDD" id="cd14014">
    <property type="entry name" value="STKc_PknB_like"/>
    <property type="match status" value="1"/>
</dbReference>
<dbReference type="PROSITE" id="PS00108">
    <property type="entry name" value="PROTEIN_KINASE_ST"/>
    <property type="match status" value="1"/>
</dbReference>
<feature type="region of interest" description="Disordered" evidence="6">
    <location>
        <begin position="301"/>
        <end position="362"/>
    </location>
</feature>
<evidence type="ECO:0000256" key="3">
    <source>
        <dbReference type="ARBA" id="ARBA00022741"/>
    </source>
</evidence>
<keyword evidence="3" id="KW-0547">Nucleotide-binding</keyword>
<proteinExistence type="predicted"/>
<reference evidence="8 9" key="1">
    <citation type="submission" date="2020-04" db="EMBL/GenBank/DDBJ databases">
        <title>Draft genome of Pyxidicoccus fallax type strain.</title>
        <authorList>
            <person name="Whitworth D.E."/>
        </authorList>
    </citation>
    <scope>NUCLEOTIDE SEQUENCE [LARGE SCALE GENOMIC DNA]</scope>
    <source>
        <strain evidence="8 9">DSM 14698</strain>
    </source>
</reference>
<name>A0A848LGG5_9BACT</name>
<dbReference type="Gene3D" id="3.30.200.20">
    <property type="entry name" value="Phosphorylase Kinase, domain 1"/>
    <property type="match status" value="1"/>
</dbReference>
<dbReference type="EC" id="2.7.11.1" evidence="1"/>
<evidence type="ECO:0000259" key="7">
    <source>
        <dbReference type="PROSITE" id="PS50011"/>
    </source>
</evidence>
<feature type="domain" description="Protein kinase" evidence="7">
    <location>
        <begin position="17"/>
        <end position="289"/>
    </location>
</feature>
<dbReference type="InterPro" id="IPR000719">
    <property type="entry name" value="Prot_kinase_dom"/>
</dbReference>
<dbReference type="GO" id="GO:0005524">
    <property type="term" value="F:ATP binding"/>
    <property type="evidence" value="ECO:0007669"/>
    <property type="project" value="UniProtKB-KW"/>
</dbReference>
<evidence type="ECO:0000256" key="6">
    <source>
        <dbReference type="SAM" id="MobiDB-lite"/>
    </source>
</evidence>
<dbReference type="RefSeq" id="WP_169345663.1">
    <property type="nucleotide sequence ID" value="NZ_JABBJJ010000065.1"/>
</dbReference>
<keyword evidence="2" id="KW-0808">Transferase</keyword>
<dbReference type="InterPro" id="IPR050660">
    <property type="entry name" value="NEK_Ser/Thr_kinase"/>
</dbReference>
<dbReference type="InterPro" id="IPR008271">
    <property type="entry name" value="Ser/Thr_kinase_AS"/>
</dbReference>
<accession>A0A848LGG5</accession>